<reference evidence="1 2" key="1">
    <citation type="submission" date="2014-09" db="EMBL/GenBank/DDBJ databases">
        <title>Genome sequence of Flavobacterium aquidurense RC62.</title>
        <authorList>
            <person name="Kim J.F."/>
            <person name="Kwak M.-J."/>
        </authorList>
    </citation>
    <scope>NUCLEOTIDE SEQUENCE [LARGE SCALE GENOMIC DNA]</scope>
    <source>
        <strain evidence="1 2">RC62</strain>
    </source>
</reference>
<dbReference type="STRING" id="362413.RC62_758"/>
<accession>A0A0Q0S3N7</accession>
<proteinExistence type="predicted"/>
<dbReference type="AlphaFoldDB" id="A0A0Q0S3N7"/>
<protein>
    <submittedName>
        <fullName evidence="1">Putative lipoprotein NlpE involved in copper resistance</fullName>
    </submittedName>
</protein>
<dbReference type="EMBL" id="JRLF01000011">
    <property type="protein sequence ID" value="KQB40074.1"/>
    <property type="molecule type" value="Genomic_DNA"/>
</dbReference>
<dbReference type="Gene3D" id="2.40.128.640">
    <property type="match status" value="1"/>
</dbReference>
<sequence>MKKIVLLLVVACQLMSCNSKKEDETIQNASEALENESTENVLGEVMVYEGLLPCADCEGIETVLKIYQGDGTIEAHTFELTSIYKGKQPEEKVVIEGNYNLERGLEKDPDGTIYVLNYDRPEADQIFYGYLSSNPDNLFLLNKKREKIKSKLNYFLTLNE</sequence>
<name>A0A0Q0S3N7_9FLAO</name>
<dbReference type="Proteomes" id="UP000050443">
    <property type="component" value="Unassembled WGS sequence"/>
</dbReference>
<gene>
    <name evidence="1" type="ORF">RC62_758</name>
</gene>
<dbReference type="InterPro" id="IPR007298">
    <property type="entry name" value="Cu-R_lipoprotein_NlpE"/>
</dbReference>
<dbReference type="RefSeq" id="WP_055095370.1">
    <property type="nucleotide sequence ID" value="NZ_JRLF01000011.1"/>
</dbReference>
<evidence type="ECO:0000313" key="2">
    <source>
        <dbReference type="Proteomes" id="UP000050443"/>
    </source>
</evidence>
<comment type="caution">
    <text evidence="1">The sequence shown here is derived from an EMBL/GenBank/DDBJ whole genome shotgun (WGS) entry which is preliminary data.</text>
</comment>
<evidence type="ECO:0000313" key="1">
    <source>
        <dbReference type="EMBL" id="KQB40074.1"/>
    </source>
</evidence>
<keyword evidence="1" id="KW-0449">Lipoprotein</keyword>
<dbReference type="OrthoDB" id="5348860at2"/>
<organism evidence="1 2">
    <name type="scientific">Flavobacterium aquidurense</name>
    <dbReference type="NCBI Taxonomy" id="362413"/>
    <lineage>
        <taxon>Bacteria</taxon>
        <taxon>Pseudomonadati</taxon>
        <taxon>Bacteroidota</taxon>
        <taxon>Flavobacteriia</taxon>
        <taxon>Flavobacteriales</taxon>
        <taxon>Flavobacteriaceae</taxon>
        <taxon>Flavobacterium</taxon>
    </lineage>
</organism>
<dbReference type="Pfam" id="PF04170">
    <property type="entry name" value="NlpE"/>
    <property type="match status" value="1"/>
</dbReference>
<dbReference type="PATRIC" id="fig|362413.3.peg.738"/>